<dbReference type="PROSITE" id="PS50994">
    <property type="entry name" value="INTEGRASE"/>
    <property type="match status" value="1"/>
</dbReference>
<dbReference type="PANTHER" id="PTHR42648">
    <property type="entry name" value="TRANSPOSASE, PUTATIVE-RELATED"/>
    <property type="match status" value="1"/>
</dbReference>
<accession>A0AA38S3E6</accession>
<evidence type="ECO:0000256" key="2">
    <source>
        <dbReference type="SAM" id="MobiDB-lite"/>
    </source>
</evidence>
<dbReference type="InterPro" id="IPR039537">
    <property type="entry name" value="Retrotran_Ty1/copia-like"/>
</dbReference>
<keyword evidence="1" id="KW-0645">Protease</keyword>
<dbReference type="GO" id="GO:0008233">
    <property type="term" value="F:peptidase activity"/>
    <property type="evidence" value="ECO:0007669"/>
    <property type="project" value="UniProtKB-KW"/>
</dbReference>
<dbReference type="GO" id="GO:0015074">
    <property type="term" value="P:DNA integration"/>
    <property type="evidence" value="ECO:0007669"/>
    <property type="project" value="InterPro"/>
</dbReference>
<name>A0AA38S3E6_9ASTR</name>
<dbReference type="Gene3D" id="3.30.420.10">
    <property type="entry name" value="Ribonuclease H-like superfamily/Ribonuclease H"/>
    <property type="match status" value="1"/>
</dbReference>
<feature type="domain" description="Integrase catalytic" evidence="3">
    <location>
        <begin position="471"/>
        <end position="634"/>
    </location>
</feature>
<gene>
    <name evidence="4" type="ORF">OSB04_un001830</name>
</gene>
<organism evidence="4 5">
    <name type="scientific">Centaurea solstitialis</name>
    <name type="common">yellow star-thistle</name>
    <dbReference type="NCBI Taxonomy" id="347529"/>
    <lineage>
        <taxon>Eukaryota</taxon>
        <taxon>Viridiplantae</taxon>
        <taxon>Streptophyta</taxon>
        <taxon>Embryophyta</taxon>
        <taxon>Tracheophyta</taxon>
        <taxon>Spermatophyta</taxon>
        <taxon>Magnoliopsida</taxon>
        <taxon>eudicotyledons</taxon>
        <taxon>Gunneridae</taxon>
        <taxon>Pentapetalae</taxon>
        <taxon>asterids</taxon>
        <taxon>campanulids</taxon>
        <taxon>Asterales</taxon>
        <taxon>Asteraceae</taxon>
        <taxon>Carduoideae</taxon>
        <taxon>Cardueae</taxon>
        <taxon>Centaureinae</taxon>
        <taxon>Centaurea</taxon>
    </lineage>
</organism>
<reference evidence="4" key="1">
    <citation type="submission" date="2023-03" db="EMBL/GenBank/DDBJ databases">
        <title>Chromosome-scale reference genome and RAD-based genetic map of yellow starthistle (Centaurea solstitialis) reveal putative structural variation and QTLs associated with invader traits.</title>
        <authorList>
            <person name="Reatini B."/>
            <person name="Cang F.A."/>
            <person name="Jiang Q."/>
            <person name="Mckibben M.T.W."/>
            <person name="Barker M.S."/>
            <person name="Rieseberg L.H."/>
            <person name="Dlugosch K.M."/>
        </authorList>
    </citation>
    <scope>NUCLEOTIDE SEQUENCE</scope>
    <source>
        <strain evidence="4">CAN-66</strain>
        <tissue evidence="4">Leaf</tissue>
    </source>
</reference>
<dbReference type="GO" id="GO:0006508">
    <property type="term" value="P:proteolysis"/>
    <property type="evidence" value="ECO:0007669"/>
    <property type="project" value="UniProtKB-KW"/>
</dbReference>
<evidence type="ECO:0000313" key="5">
    <source>
        <dbReference type="Proteomes" id="UP001172457"/>
    </source>
</evidence>
<dbReference type="PANTHER" id="PTHR42648:SF26">
    <property type="entry name" value="INTEGRASE CATALYTIC DOMAIN-CONTAINING PROTEIN"/>
    <property type="match status" value="1"/>
</dbReference>
<protein>
    <recommendedName>
        <fullName evidence="3">Integrase catalytic domain-containing protein</fullName>
    </recommendedName>
</protein>
<dbReference type="AlphaFoldDB" id="A0AA38S3E6"/>
<feature type="region of interest" description="Disordered" evidence="2">
    <location>
        <begin position="726"/>
        <end position="768"/>
    </location>
</feature>
<dbReference type="Pfam" id="PF14223">
    <property type="entry name" value="Retrotran_gag_2"/>
    <property type="match status" value="1"/>
</dbReference>
<dbReference type="InterPro" id="IPR036397">
    <property type="entry name" value="RNaseH_sf"/>
</dbReference>
<dbReference type="InterPro" id="IPR054722">
    <property type="entry name" value="PolX-like_BBD"/>
</dbReference>
<dbReference type="SUPFAM" id="SSF53098">
    <property type="entry name" value="Ribonuclease H-like"/>
    <property type="match status" value="1"/>
</dbReference>
<sequence>MTTSQTIIPITTATHFPTKLTSQNFPVWRRQVQSTLIGLGLDNFIIDGNAPSKTISATRRSLNPTPAYIAWYRQDQILFSAILGSSSDEIQPVIASALTAKEAWDRLTSSFASKSRSRIISLKSKLAKNPKGNRPVAVFLKEMRSIADELALVQSPIHEEDLLVHILTQLGEEYNSITAALKVREQPISYPELFDKLVDFERPLESTVPFRILSKVIWMTNNSQASYSRPNRSNQFCNFCNFQGHDTRDCRKLAKFLKDHHITLNNNPTAPVANAASSTSQSPQQWMMDSGASHHLTSCPSTLSSVSEYGGPDEISLGDGTNLSISHTGSTNIYTSSKSLALPNILCVPKLRRNLISVAKLCRTNHVSVEFFPSHFFVKDLKTGARLMRGENIHDVYYLNNSFPIPQVNATSSTSRLQWHHTLGHPCLRTFNIICNDLGLNFKSLSKSIFHCESCAINKCHKLPFGQNSFEVTKPLQLLYSDVWGPVQKSIDGYLYYVVFVDYYSKYVWLYPIKAKSDVATLFPQFKLLVEKFFQTPIVSLFTDNGGEYIGLAPFLQSNGISHYTTPPHTPEQNGIAERRHRHIVETGLALLHYAGLPLTFWSHAIQTAVYLINRLPTPILGSKSPYQVLYGTSPNYKKLKPFGCLCYPWLKPYAPSKLHPRSQPCYSNSKSAYKCLDTNMNRLYHSRHVVFVENQFPSKIESTKISSPINLDDFLKQKTISNPQFIQPSPPLHASPRNTTPLPSVTHHTVSPKMNENDRWRETKAND</sequence>
<dbReference type="Pfam" id="PF22936">
    <property type="entry name" value="Pol_BBD"/>
    <property type="match status" value="1"/>
</dbReference>
<dbReference type="InterPro" id="IPR001584">
    <property type="entry name" value="Integrase_cat-core"/>
</dbReference>
<dbReference type="InterPro" id="IPR057670">
    <property type="entry name" value="SH3_retrovirus"/>
</dbReference>
<proteinExistence type="predicted"/>
<feature type="compositionally biased region" description="Basic and acidic residues" evidence="2">
    <location>
        <begin position="756"/>
        <end position="768"/>
    </location>
</feature>
<dbReference type="EMBL" id="JARYMX010000779">
    <property type="protein sequence ID" value="KAJ9535093.1"/>
    <property type="molecule type" value="Genomic_DNA"/>
</dbReference>
<evidence type="ECO:0000259" key="3">
    <source>
        <dbReference type="PROSITE" id="PS50994"/>
    </source>
</evidence>
<dbReference type="Pfam" id="PF00665">
    <property type="entry name" value="rve"/>
    <property type="match status" value="1"/>
</dbReference>
<comment type="caution">
    <text evidence="4">The sequence shown here is derived from an EMBL/GenBank/DDBJ whole genome shotgun (WGS) entry which is preliminary data.</text>
</comment>
<keyword evidence="5" id="KW-1185">Reference proteome</keyword>
<evidence type="ECO:0000313" key="4">
    <source>
        <dbReference type="EMBL" id="KAJ9535093.1"/>
    </source>
</evidence>
<evidence type="ECO:0000256" key="1">
    <source>
        <dbReference type="ARBA" id="ARBA00022670"/>
    </source>
</evidence>
<dbReference type="InterPro" id="IPR012337">
    <property type="entry name" value="RNaseH-like_sf"/>
</dbReference>
<dbReference type="Pfam" id="PF25597">
    <property type="entry name" value="SH3_retrovirus"/>
    <property type="match status" value="1"/>
</dbReference>
<dbReference type="Proteomes" id="UP001172457">
    <property type="component" value="Unassembled WGS sequence"/>
</dbReference>
<dbReference type="GO" id="GO:0003676">
    <property type="term" value="F:nucleic acid binding"/>
    <property type="evidence" value="ECO:0007669"/>
    <property type="project" value="InterPro"/>
</dbReference>
<keyword evidence="1" id="KW-0378">Hydrolase</keyword>
<feature type="compositionally biased region" description="Polar residues" evidence="2">
    <location>
        <begin position="737"/>
        <end position="755"/>
    </location>
</feature>